<dbReference type="PANTHER" id="PTHR22912">
    <property type="entry name" value="DISULFIDE OXIDOREDUCTASE"/>
    <property type="match status" value="1"/>
</dbReference>
<dbReference type="SUPFAM" id="SSF51905">
    <property type="entry name" value="FAD/NAD(P)-binding domain"/>
    <property type="match status" value="1"/>
</dbReference>
<dbReference type="InterPro" id="IPR012999">
    <property type="entry name" value="Pyr_OxRdtase_I_AS"/>
</dbReference>
<keyword evidence="17" id="KW-1185">Reference proteome</keyword>
<dbReference type="PRINTS" id="PR00368">
    <property type="entry name" value="FADPNR"/>
</dbReference>
<evidence type="ECO:0000256" key="10">
    <source>
        <dbReference type="ARBA" id="ARBA00023157"/>
    </source>
</evidence>
<dbReference type="InterPro" id="IPR006258">
    <property type="entry name" value="Lipoamide_DH"/>
</dbReference>
<feature type="domain" description="Pyridine nucleotide-disulphide oxidoreductase dimerisation" evidence="14">
    <location>
        <begin position="338"/>
        <end position="446"/>
    </location>
</feature>
<dbReference type="InterPro" id="IPR023753">
    <property type="entry name" value="FAD/NAD-binding_dom"/>
</dbReference>
<dbReference type="Gene3D" id="3.30.390.30">
    <property type="match status" value="1"/>
</dbReference>
<evidence type="ECO:0000256" key="7">
    <source>
        <dbReference type="ARBA" id="ARBA00022827"/>
    </source>
</evidence>
<keyword evidence="10" id="KW-1015">Disulfide bond</keyword>
<dbReference type="PRINTS" id="PR00411">
    <property type="entry name" value="PNDRDTASEI"/>
</dbReference>
<dbReference type="RefSeq" id="WP_349136594.1">
    <property type="nucleotide sequence ID" value="NZ_JBBMFF010000248.1"/>
</dbReference>
<dbReference type="InterPro" id="IPR050151">
    <property type="entry name" value="Class-I_Pyr_Nuc-Dis_Oxidored"/>
</dbReference>
<dbReference type="Pfam" id="PF07992">
    <property type="entry name" value="Pyr_redox_2"/>
    <property type="match status" value="1"/>
</dbReference>
<evidence type="ECO:0000256" key="11">
    <source>
        <dbReference type="ARBA" id="ARBA00023284"/>
    </source>
</evidence>
<dbReference type="NCBIfam" id="TIGR01350">
    <property type="entry name" value="lipoamide_DH"/>
    <property type="match status" value="1"/>
</dbReference>
<evidence type="ECO:0000313" key="17">
    <source>
        <dbReference type="Proteomes" id="UP001491552"/>
    </source>
</evidence>
<dbReference type="EC" id="1.8.1.4" evidence="3 13"/>
<evidence type="ECO:0000256" key="1">
    <source>
        <dbReference type="ARBA" id="ARBA00004496"/>
    </source>
</evidence>
<dbReference type="InterPro" id="IPR016156">
    <property type="entry name" value="FAD/NAD-linked_Rdtase_dimer_sf"/>
</dbReference>
<dbReference type="Pfam" id="PF02852">
    <property type="entry name" value="Pyr_redox_dim"/>
    <property type="match status" value="1"/>
</dbReference>
<keyword evidence="8 13" id="KW-0560">Oxidoreductase</keyword>
<comment type="caution">
    <text evidence="16">The sequence shown here is derived from an EMBL/GenBank/DDBJ whole genome shotgun (WGS) entry which is preliminary data.</text>
</comment>
<comment type="catalytic activity">
    <reaction evidence="12 13">
        <text>N(6)-[(R)-dihydrolipoyl]-L-lysyl-[protein] + NAD(+) = N(6)-[(R)-lipoyl]-L-lysyl-[protein] + NADH + H(+)</text>
        <dbReference type="Rhea" id="RHEA:15045"/>
        <dbReference type="Rhea" id="RHEA-COMP:10474"/>
        <dbReference type="Rhea" id="RHEA-COMP:10475"/>
        <dbReference type="ChEBI" id="CHEBI:15378"/>
        <dbReference type="ChEBI" id="CHEBI:57540"/>
        <dbReference type="ChEBI" id="CHEBI:57945"/>
        <dbReference type="ChEBI" id="CHEBI:83099"/>
        <dbReference type="ChEBI" id="CHEBI:83100"/>
        <dbReference type="EC" id="1.8.1.4"/>
    </reaction>
</comment>
<dbReference type="SUPFAM" id="SSF55424">
    <property type="entry name" value="FAD/NAD-linked reductases, dimerisation (C-terminal) domain"/>
    <property type="match status" value="1"/>
</dbReference>
<evidence type="ECO:0000256" key="9">
    <source>
        <dbReference type="ARBA" id="ARBA00023027"/>
    </source>
</evidence>
<feature type="domain" description="FAD/NAD(P)-binding" evidence="15">
    <location>
        <begin position="4"/>
        <end position="319"/>
    </location>
</feature>
<dbReference type="InterPro" id="IPR004099">
    <property type="entry name" value="Pyr_nucl-diS_OxRdtase_dimer"/>
</dbReference>
<dbReference type="EMBL" id="JBBMFF010000248">
    <property type="protein sequence ID" value="MEQ2511891.1"/>
    <property type="molecule type" value="Genomic_DNA"/>
</dbReference>
<protein>
    <recommendedName>
        <fullName evidence="4 13">Dihydrolipoyl dehydrogenase</fullName>
        <ecNumber evidence="3 13">1.8.1.4</ecNumber>
    </recommendedName>
</protein>
<comment type="similarity">
    <text evidence="2 13">Belongs to the class-I pyridine nucleotide-disulfide oxidoreductase family.</text>
</comment>
<evidence type="ECO:0000256" key="6">
    <source>
        <dbReference type="ARBA" id="ARBA00022630"/>
    </source>
</evidence>
<evidence type="ECO:0000259" key="14">
    <source>
        <dbReference type="Pfam" id="PF02852"/>
    </source>
</evidence>
<dbReference type="PANTHER" id="PTHR22912:SF217">
    <property type="entry name" value="DIHYDROLIPOYL DEHYDROGENASE"/>
    <property type="match status" value="1"/>
</dbReference>
<comment type="subcellular location">
    <subcellularLocation>
        <location evidence="1">Cytoplasm</location>
    </subcellularLocation>
</comment>
<dbReference type="InterPro" id="IPR001100">
    <property type="entry name" value="Pyr_nuc-diS_OxRdtase"/>
</dbReference>
<dbReference type="PIRSF" id="PIRSF000350">
    <property type="entry name" value="Mercury_reductase_MerA"/>
    <property type="match status" value="1"/>
</dbReference>
<name>A0ABV1G922_9FIRM</name>
<dbReference type="Proteomes" id="UP001491552">
    <property type="component" value="Unassembled WGS sequence"/>
</dbReference>
<dbReference type="PROSITE" id="PS00076">
    <property type="entry name" value="PYRIDINE_REDOX_1"/>
    <property type="match status" value="1"/>
</dbReference>
<evidence type="ECO:0000313" key="16">
    <source>
        <dbReference type="EMBL" id="MEQ2511891.1"/>
    </source>
</evidence>
<dbReference type="Gene3D" id="3.50.50.60">
    <property type="entry name" value="FAD/NAD(P)-binding domain"/>
    <property type="match status" value="2"/>
</dbReference>
<gene>
    <name evidence="16" type="primary">lpdA</name>
    <name evidence="16" type="ORF">WMO66_11660</name>
</gene>
<keyword evidence="7 13" id="KW-0274">FAD</keyword>
<dbReference type="InterPro" id="IPR036188">
    <property type="entry name" value="FAD/NAD-bd_sf"/>
</dbReference>
<keyword evidence="9 13" id="KW-0520">NAD</keyword>
<evidence type="ECO:0000256" key="8">
    <source>
        <dbReference type="ARBA" id="ARBA00023002"/>
    </source>
</evidence>
<evidence type="ECO:0000256" key="13">
    <source>
        <dbReference type="RuleBase" id="RU003692"/>
    </source>
</evidence>
<keyword evidence="11 13" id="KW-0676">Redox-active center</keyword>
<comment type="cofactor">
    <cofactor evidence="13">
        <name>FAD</name>
        <dbReference type="ChEBI" id="CHEBI:57692"/>
    </cofactor>
    <text evidence="13">Binds 1 FAD per subunit.</text>
</comment>
<keyword evidence="5" id="KW-0963">Cytoplasm</keyword>
<evidence type="ECO:0000256" key="3">
    <source>
        <dbReference type="ARBA" id="ARBA00012608"/>
    </source>
</evidence>
<accession>A0ABV1G922</accession>
<proteinExistence type="inferred from homology"/>
<reference evidence="16 17" key="1">
    <citation type="submission" date="2024-03" db="EMBL/GenBank/DDBJ databases">
        <title>Human intestinal bacterial collection.</title>
        <authorList>
            <person name="Pauvert C."/>
            <person name="Hitch T.C.A."/>
            <person name="Clavel T."/>
        </authorList>
    </citation>
    <scope>NUCLEOTIDE SEQUENCE [LARGE SCALE GENOMIC DNA]</scope>
    <source>
        <strain evidence="16 17">CLA-AA-H192</strain>
    </source>
</reference>
<dbReference type="GO" id="GO:0004148">
    <property type="term" value="F:dihydrolipoyl dehydrogenase (NADH) activity"/>
    <property type="evidence" value="ECO:0007669"/>
    <property type="project" value="UniProtKB-EC"/>
</dbReference>
<evidence type="ECO:0000256" key="4">
    <source>
        <dbReference type="ARBA" id="ARBA00016961"/>
    </source>
</evidence>
<evidence type="ECO:0000256" key="12">
    <source>
        <dbReference type="ARBA" id="ARBA00049187"/>
    </source>
</evidence>
<keyword evidence="6 13" id="KW-0285">Flavoprotein</keyword>
<comment type="miscellaneous">
    <text evidence="13">The active site is a redox-active disulfide bond.</text>
</comment>
<evidence type="ECO:0000259" key="15">
    <source>
        <dbReference type="Pfam" id="PF07992"/>
    </source>
</evidence>
<organism evidence="16 17">
    <name type="scientific">Faecousia intestinalis</name>
    <dbReference type="NCBI Taxonomy" id="3133167"/>
    <lineage>
        <taxon>Bacteria</taxon>
        <taxon>Bacillati</taxon>
        <taxon>Bacillota</taxon>
        <taxon>Clostridia</taxon>
        <taxon>Eubacteriales</taxon>
        <taxon>Oscillospiraceae</taxon>
        <taxon>Faecousia</taxon>
    </lineage>
</organism>
<sequence length="456" mass="48141">MADYQLIVIGAGPGGYTAALRAAKLGLHTAVIEDRECGGTCLNRGCVPTKALLHASQVWSDAHHCAGVCADGASLDLPALYRHKDEISQTLSSGIEGLFRSAKVTLLRGRARITAPGCVEITGQDAGTVTAEHILIATGSVPARPPIPGLELAMTSDELLKGTDRLYRSIVIMGGGVIGVEFATFYSDLGCEVTVIEGLDRLLPGMDRELGQNLAQLLKKQGVRVFANSMVQRVEQGKDGLTVHFTTRGKEDFVTGEAVLSAFGRSPNWKGLFADGLQPETDGRRIHTDENGQTSIPGIYAIGDVSSPVQLAHVAAAQGTACVERLAGRTPSVRLDLVPGCVYCRPEIASVGLTEADGKARDIPVKVGKCTLFANARTMIAGTGRSFMKVVAHAQTGVLLGAQLMCEHATDMIGQLSQAIANGMTARQLLAAMRPHPTFEEALGEALEELVAKLPE</sequence>
<evidence type="ECO:0000256" key="5">
    <source>
        <dbReference type="ARBA" id="ARBA00022490"/>
    </source>
</evidence>
<evidence type="ECO:0000256" key="2">
    <source>
        <dbReference type="ARBA" id="ARBA00007532"/>
    </source>
</evidence>